<organism evidence="3 4">
    <name type="scientific">Massiliimalia timonensis</name>
    <dbReference type="NCBI Taxonomy" id="1987501"/>
    <lineage>
        <taxon>Bacteria</taxon>
        <taxon>Bacillati</taxon>
        <taxon>Bacillota</taxon>
        <taxon>Clostridia</taxon>
        <taxon>Eubacteriales</taxon>
        <taxon>Oscillospiraceae</taxon>
        <taxon>Massiliimalia</taxon>
    </lineage>
</organism>
<evidence type="ECO:0000259" key="2">
    <source>
        <dbReference type="Pfam" id="PF13349"/>
    </source>
</evidence>
<feature type="region of interest" description="Disordered" evidence="1">
    <location>
        <begin position="75"/>
        <end position="111"/>
    </location>
</feature>
<dbReference type="Pfam" id="PF13349">
    <property type="entry name" value="DUF4097"/>
    <property type="match status" value="1"/>
</dbReference>
<dbReference type="RefSeq" id="WP_158662613.1">
    <property type="nucleotide sequence ID" value="NZ_JACRTL010000004.1"/>
</dbReference>
<proteinExistence type="predicted"/>
<comment type="caution">
    <text evidence="3">The sequence shown here is derived from an EMBL/GenBank/DDBJ whole genome shotgun (WGS) entry which is preliminary data.</text>
</comment>
<dbReference type="AlphaFoldDB" id="A0A8J6P1M3"/>
<evidence type="ECO:0000313" key="3">
    <source>
        <dbReference type="EMBL" id="MBC8611104.1"/>
    </source>
</evidence>
<sequence>MPNSFLSSLMLSTTNEDLSLPSLNVLGSISVSINNGDLSFERLAVEDSLQLDAKNGDITGTVVGSYDDYAMSSHAKKGENNLPELKEGGEKRLSVQTNNGDIQIDFEAEHP</sequence>
<dbReference type="Proteomes" id="UP000632659">
    <property type="component" value="Unassembled WGS sequence"/>
</dbReference>
<feature type="compositionally biased region" description="Basic and acidic residues" evidence="1">
    <location>
        <begin position="76"/>
        <end position="93"/>
    </location>
</feature>
<reference evidence="3" key="1">
    <citation type="submission" date="2020-08" db="EMBL/GenBank/DDBJ databases">
        <title>Genome public.</title>
        <authorList>
            <person name="Liu C."/>
            <person name="Sun Q."/>
        </authorList>
    </citation>
    <scope>NUCLEOTIDE SEQUENCE</scope>
    <source>
        <strain evidence="3">NSJ-15</strain>
    </source>
</reference>
<feature type="domain" description="DUF4097" evidence="2">
    <location>
        <begin position="8"/>
        <end position="104"/>
    </location>
</feature>
<dbReference type="InterPro" id="IPR025164">
    <property type="entry name" value="Toastrack_DUF4097"/>
</dbReference>
<protein>
    <submittedName>
        <fullName evidence="3">DUF4097 family beta strand repeat protein</fullName>
    </submittedName>
</protein>
<keyword evidence="4" id="KW-1185">Reference proteome</keyword>
<accession>A0A8J6P1M3</accession>
<evidence type="ECO:0000313" key="4">
    <source>
        <dbReference type="Proteomes" id="UP000632659"/>
    </source>
</evidence>
<evidence type="ECO:0000256" key="1">
    <source>
        <dbReference type="SAM" id="MobiDB-lite"/>
    </source>
</evidence>
<name>A0A8J6P1M3_9FIRM</name>
<gene>
    <name evidence="3" type="ORF">H8702_08245</name>
</gene>
<dbReference type="EMBL" id="JACRTL010000004">
    <property type="protein sequence ID" value="MBC8611104.1"/>
    <property type="molecule type" value="Genomic_DNA"/>
</dbReference>
<dbReference type="OrthoDB" id="9762883at2"/>